<organism evidence="2">
    <name type="scientific">Zea mays</name>
    <name type="common">Maize</name>
    <dbReference type="NCBI Taxonomy" id="4577"/>
    <lineage>
        <taxon>Eukaryota</taxon>
        <taxon>Viridiplantae</taxon>
        <taxon>Streptophyta</taxon>
        <taxon>Embryophyta</taxon>
        <taxon>Tracheophyta</taxon>
        <taxon>Spermatophyta</taxon>
        <taxon>Magnoliopsida</taxon>
        <taxon>Liliopsida</taxon>
        <taxon>Poales</taxon>
        <taxon>Poaceae</taxon>
        <taxon>PACMAD clade</taxon>
        <taxon>Panicoideae</taxon>
        <taxon>Andropogonodae</taxon>
        <taxon>Andropogoneae</taxon>
        <taxon>Tripsacinae</taxon>
        <taxon>Zea</taxon>
    </lineage>
</organism>
<dbReference type="AlphaFoldDB" id="C0HG85"/>
<protein>
    <submittedName>
        <fullName evidence="2">Uncharacterized protein</fullName>
    </submittedName>
</protein>
<sequence length="70" mass="7537">MDSSWLLATRSTNTSRVSSSIRRASSPLKARKSSSTLSDSLRSWRSSVPNLGEVYANATGGFIDQAEAET</sequence>
<proteinExistence type="evidence at transcript level"/>
<evidence type="ECO:0000313" key="2">
    <source>
        <dbReference type="EMBL" id="ACN26038.1"/>
    </source>
</evidence>
<name>C0HG85_MAIZE</name>
<feature type="region of interest" description="Disordered" evidence="1">
    <location>
        <begin position="1"/>
        <end position="39"/>
    </location>
</feature>
<evidence type="ECO:0000256" key="1">
    <source>
        <dbReference type="SAM" id="MobiDB-lite"/>
    </source>
</evidence>
<dbReference type="EMBL" id="BT061341">
    <property type="protein sequence ID" value="ACN26038.1"/>
    <property type="molecule type" value="mRNA"/>
</dbReference>
<reference evidence="2" key="1">
    <citation type="journal article" date="2009" name="PLoS Genet.">
        <title>Sequencing, mapping, and analysis of 27,455 maize full-length cDNAs.</title>
        <authorList>
            <person name="Soderlund C."/>
            <person name="Descour A."/>
            <person name="Kudrna D."/>
            <person name="Bomhoff M."/>
            <person name="Boyd L."/>
            <person name="Currie J."/>
            <person name="Angelova A."/>
            <person name="Collura K."/>
            <person name="Wissotski M."/>
            <person name="Ashley E."/>
            <person name="Morrow D."/>
            <person name="Fernandes J."/>
            <person name="Walbot V."/>
            <person name="Yu Y."/>
        </authorList>
    </citation>
    <scope>NUCLEOTIDE SEQUENCE</scope>
    <source>
        <strain evidence="2">B73</strain>
    </source>
</reference>
<feature type="compositionally biased region" description="Low complexity" evidence="1">
    <location>
        <begin position="9"/>
        <end position="26"/>
    </location>
</feature>
<accession>C0HG85</accession>